<dbReference type="EMBL" id="ASPP01027994">
    <property type="protein sequence ID" value="ETO05550.1"/>
    <property type="molecule type" value="Genomic_DNA"/>
</dbReference>
<evidence type="ECO:0000313" key="3">
    <source>
        <dbReference type="Proteomes" id="UP000023152"/>
    </source>
</evidence>
<keyword evidence="1" id="KW-0472">Membrane</keyword>
<accession>X6LXT7</accession>
<feature type="transmembrane region" description="Helical" evidence="1">
    <location>
        <begin position="32"/>
        <end position="54"/>
    </location>
</feature>
<sequence length="133" mass="15737">LATKEDYLSYCVAKEAANNGEVEELMSCEPKWFIIIFFVKYANPFFFFNCCIVYPHLEFQNSIEEHILEWEEYPEEGCFRIQTFSYFGKEKGEKIQSNQFDSSCAKFVRAKLECEMTFAEELELQAFPFDVSF</sequence>
<name>X6LXT7_RETFI</name>
<gene>
    <name evidence="2" type="ORF">RFI_31846</name>
</gene>
<keyword evidence="3" id="KW-1185">Reference proteome</keyword>
<keyword evidence="1" id="KW-1133">Transmembrane helix</keyword>
<comment type="caution">
    <text evidence="2">The sequence shown here is derived from an EMBL/GenBank/DDBJ whole genome shotgun (WGS) entry which is preliminary data.</text>
</comment>
<organism evidence="2 3">
    <name type="scientific">Reticulomyxa filosa</name>
    <dbReference type="NCBI Taxonomy" id="46433"/>
    <lineage>
        <taxon>Eukaryota</taxon>
        <taxon>Sar</taxon>
        <taxon>Rhizaria</taxon>
        <taxon>Retaria</taxon>
        <taxon>Foraminifera</taxon>
        <taxon>Monothalamids</taxon>
        <taxon>Reticulomyxidae</taxon>
        <taxon>Reticulomyxa</taxon>
    </lineage>
</organism>
<feature type="non-terminal residue" evidence="2">
    <location>
        <position position="1"/>
    </location>
</feature>
<dbReference type="OrthoDB" id="203862at2759"/>
<evidence type="ECO:0000313" key="2">
    <source>
        <dbReference type="EMBL" id="ETO05550.1"/>
    </source>
</evidence>
<evidence type="ECO:0000256" key="1">
    <source>
        <dbReference type="SAM" id="Phobius"/>
    </source>
</evidence>
<proteinExistence type="predicted"/>
<reference evidence="2 3" key="1">
    <citation type="journal article" date="2013" name="Curr. Biol.">
        <title>The Genome of the Foraminiferan Reticulomyxa filosa.</title>
        <authorList>
            <person name="Glockner G."/>
            <person name="Hulsmann N."/>
            <person name="Schleicher M."/>
            <person name="Noegel A.A."/>
            <person name="Eichinger L."/>
            <person name="Gallinger C."/>
            <person name="Pawlowski J."/>
            <person name="Sierra R."/>
            <person name="Euteneuer U."/>
            <person name="Pillet L."/>
            <person name="Moustafa A."/>
            <person name="Platzer M."/>
            <person name="Groth M."/>
            <person name="Szafranski K."/>
            <person name="Schliwa M."/>
        </authorList>
    </citation>
    <scope>NUCLEOTIDE SEQUENCE [LARGE SCALE GENOMIC DNA]</scope>
</reference>
<keyword evidence="1" id="KW-0812">Transmembrane</keyword>
<protein>
    <submittedName>
        <fullName evidence="2">Uncharacterized protein</fullName>
    </submittedName>
</protein>
<dbReference type="Proteomes" id="UP000023152">
    <property type="component" value="Unassembled WGS sequence"/>
</dbReference>
<dbReference type="AlphaFoldDB" id="X6LXT7"/>